<keyword evidence="3" id="KW-0012">Acyltransferase</keyword>
<dbReference type="PROSITE" id="PS52004">
    <property type="entry name" value="KS3_2"/>
    <property type="match status" value="1"/>
</dbReference>
<evidence type="ECO:0000259" key="4">
    <source>
        <dbReference type="PROSITE" id="PS50075"/>
    </source>
</evidence>
<dbReference type="InterPro" id="IPR009081">
    <property type="entry name" value="PP-bd_ACP"/>
</dbReference>
<evidence type="ECO:0000256" key="3">
    <source>
        <dbReference type="ARBA" id="ARBA00023315"/>
    </source>
</evidence>
<dbReference type="Gene3D" id="3.30.70.3290">
    <property type="match status" value="2"/>
</dbReference>
<dbReference type="PANTHER" id="PTHR43775">
    <property type="entry name" value="FATTY ACID SYNTHASE"/>
    <property type="match status" value="1"/>
</dbReference>
<name>A0A4D4KRZ0_STRVO</name>
<dbReference type="GO" id="GO:0006633">
    <property type="term" value="P:fatty acid biosynthetic process"/>
    <property type="evidence" value="ECO:0007669"/>
    <property type="project" value="InterPro"/>
</dbReference>
<dbReference type="CDD" id="cd00833">
    <property type="entry name" value="PKS"/>
    <property type="match status" value="1"/>
</dbReference>
<dbReference type="InterPro" id="IPR014031">
    <property type="entry name" value="Ketoacyl_synth_C"/>
</dbReference>
<dbReference type="Pfam" id="PF02801">
    <property type="entry name" value="Ketoacyl-synt_C"/>
    <property type="match status" value="1"/>
</dbReference>
<dbReference type="InterPro" id="IPR014030">
    <property type="entry name" value="Ketoacyl_synth_N"/>
</dbReference>
<dbReference type="SUPFAM" id="SSF53901">
    <property type="entry name" value="Thiolase-like"/>
    <property type="match status" value="1"/>
</dbReference>
<evidence type="ECO:0000313" key="7">
    <source>
        <dbReference type="Proteomes" id="UP000301309"/>
    </source>
</evidence>
<dbReference type="Pfam" id="PF16197">
    <property type="entry name" value="KAsynt_C_assoc"/>
    <property type="match status" value="1"/>
</dbReference>
<dbReference type="Gene3D" id="3.40.47.10">
    <property type="match status" value="1"/>
</dbReference>
<dbReference type="PROSITE" id="PS00606">
    <property type="entry name" value="KS3_1"/>
    <property type="match status" value="1"/>
</dbReference>
<dbReference type="GO" id="GO:0004312">
    <property type="term" value="F:fatty acid synthase activity"/>
    <property type="evidence" value="ECO:0007669"/>
    <property type="project" value="TreeGrafter"/>
</dbReference>
<dbReference type="RefSeq" id="WP_344595976.1">
    <property type="nucleotide sequence ID" value="NZ_BAAASO010000032.1"/>
</dbReference>
<feature type="domain" description="Ketosynthase family 3 (KS3)" evidence="5">
    <location>
        <begin position="36"/>
        <end position="466"/>
    </location>
</feature>
<evidence type="ECO:0000256" key="1">
    <source>
        <dbReference type="ARBA" id="ARBA00022679"/>
    </source>
</evidence>
<evidence type="ECO:0000313" key="6">
    <source>
        <dbReference type="EMBL" id="GDY49656.1"/>
    </source>
</evidence>
<dbReference type="GO" id="GO:0004315">
    <property type="term" value="F:3-oxoacyl-[acyl-carrier-protein] synthase activity"/>
    <property type="evidence" value="ECO:0007669"/>
    <property type="project" value="InterPro"/>
</dbReference>
<dbReference type="InterPro" id="IPR020841">
    <property type="entry name" value="PKS_Beta-ketoAc_synthase_dom"/>
</dbReference>
<dbReference type="FunFam" id="3.40.47.10:FF:000019">
    <property type="entry name" value="Polyketide synthase type I"/>
    <property type="match status" value="1"/>
</dbReference>
<dbReference type="InterPro" id="IPR016039">
    <property type="entry name" value="Thiolase-like"/>
</dbReference>
<accession>A0A4D4KRZ0</accession>
<evidence type="ECO:0000256" key="2">
    <source>
        <dbReference type="ARBA" id="ARBA00023268"/>
    </source>
</evidence>
<reference evidence="6 7" key="1">
    <citation type="journal article" date="2020" name="Int. J. Syst. Evol. Microbiol.">
        <title>Reclassification of Streptomyces castelarensis and Streptomyces sporoclivatus as later heterotypic synonyms of Streptomyces antimycoticus.</title>
        <authorList>
            <person name="Komaki H."/>
            <person name="Tamura T."/>
        </authorList>
    </citation>
    <scope>NUCLEOTIDE SEQUENCE [LARGE SCALE GENOMIC DNA]</scope>
    <source>
        <strain evidence="6 7">NBRC 13459</strain>
    </source>
</reference>
<dbReference type="InterPro" id="IPR036736">
    <property type="entry name" value="ACP-like_sf"/>
</dbReference>
<sequence length="826" mass="87471">MTDTMDPAEIRTLMEDQLRLSRRLRERIRELEEEKHAPLAVVGMGLRLPPDLSSPEEYWDFLRGDGVALSGLPEDRPGLRAVYDPTPGKPGRSYVDRAGFLNDIAHFDAEFFGISRREARLLDPQQRMLLEVSWEALERAGIAVHRSDRLDVGVYLGIMASEYTERLKDRGDASRIDPYYTTGGGLCFGAGRISYVMGFSGPAVSVDTACSSSLTALHLAVRGLRGHECRYALVCGSNLLLSADLMVSLSQARALSPEGRSKAFLASADGYGRGEGVGALILMRLADAEREGRPVLAVVRGTAMGHDGAASGLTAPNGPAQQEVIAAALADAGVQAADLGWIEAHGTGTALGDPIEMGALDAVVGEAVRDRGIPLALGSVKSRIGHLEAASGVASLIKTVLMLRHGEIPAAASPDDGKLNPHIAWDRMNFTVPRQHRLWPAELPRRVAGINSFGMSGTNVHAVLEAYEPAAPLEPTQEGRATREVLALSARDHSALTELAAAVRACLTTADATSVSSICHTLRAGRAAFGHRLAVTGADATELTEALDNALAAPTDPVPPLRTIVLRVGEDQAALDRVVTGWASAFPALAGEGTAPSPAEPDGSGSVETLADMIHGLGLTVEVRRDADAAGVAATLEWAVAGGPTVSMPLESGERNPVAPLLDAAAALFTFGAELRWDRLRAPGARLLSDLPTYPFRRRRYWIEEPHWGADAAAPDAGTSGLGAPAATGVPVSLASLSPAEMEAYLLAELREVLQETGELDPERSFLDAGGDSFTSTLFITKVEERFHVGLTPEELPLDLPLAEMISKLAASVTLRGDEAEREPSA</sequence>
<keyword evidence="2" id="KW-0511">Multifunctional enzyme</keyword>
<dbReference type="PROSITE" id="PS50075">
    <property type="entry name" value="CARRIER"/>
    <property type="match status" value="1"/>
</dbReference>
<dbReference type="InterPro" id="IPR032821">
    <property type="entry name" value="PKS_assoc"/>
</dbReference>
<dbReference type="Gene3D" id="1.10.1200.10">
    <property type="entry name" value="ACP-like"/>
    <property type="match status" value="1"/>
</dbReference>
<dbReference type="SMART" id="SM00825">
    <property type="entry name" value="PKS_KS"/>
    <property type="match status" value="1"/>
</dbReference>
<gene>
    <name evidence="6" type="ORF">SVIO_002790</name>
</gene>
<proteinExistence type="predicted"/>
<dbReference type="PANTHER" id="PTHR43775:SF51">
    <property type="entry name" value="INACTIVE PHENOLPHTHIOCEROL SYNTHESIS POLYKETIDE SYNTHASE TYPE I PKS1-RELATED"/>
    <property type="match status" value="1"/>
</dbReference>
<protein>
    <submittedName>
        <fullName evidence="6">Uncharacterized protein</fullName>
    </submittedName>
</protein>
<dbReference type="Proteomes" id="UP000301309">
    <property type="component" value="Unassembled WGS sequence"/>
</dbReference>
<feature type="domain" description="Carrier" evidence="4">
    <location>
        <begin position="737"/>
        <end position="814"/>
    </location>
</feature>
<dbReference type="Pfam" id="PF00550">
    <property type="entry name" value="PP-binding"/>
    <property type="match status" value="1"/>
</dbReference>
<dbReference type="InterPro" id="IPR050091">
    <property type="entry name" value="PKS_NRPS_Biosynth_Enz"/>
</dbReference>
<dbReference type="InterPro" id="IPR018201">
    <property type="entry name" value="Ketoacyl_synth_AS"/>
</dbReference>
<comment type="caution">
    <text evidence="6">The sequence shown here is derived from an EMBL/GenBank/DDBJ whole genome shotgun (WGS) entry which is preliminary data.</text>
</comment>
<dbReference type="Pfam" id="PF00109">
    <property type="entry name" value="ketoacyl-synt"/>
    <property type="match status" value="1"/>
</dbReference>
<dbReference type="GO" id="GO:0033068">
    <property type="term" value="P:macrolide biosynthetic process"/>
    <property type="evidence" value="ECO:0007669"/>
    <property type="project" value="UniProtKB-ARBA"/>
</dbReference>
<dbReference type="AlphaFoldDB" id="A0A4D4KRZ0"/>
<evidence type="ECO:0000259" key="5">
    <source>
        <dbReference type="PROSITE" id="PS52004"/>
    </source>
</evidence>
<dbReference type="SUPFAM" id="SSF47336">
    <property type="entry name" value="ACP-like"/>
    <property type="match status" value="1"/>
</dbReference>
<keyword evidence="1" id="KW-0808">Transferase</keyword>
<keyword evidence="7" id="KW-1185">Reference proteome</keyword>
<organism evidence="6 7">
    <name type="scientific">Streptomyces violaceusniger</name>
    <dbReference type="NCBI Taxonomy" id="68280"/>
    <lineage>
        <taxon>Bacteria</taxon>
        <taxon>Bacillati</taxon>
        <taxon>Actinomycetota</taxon>
        <taxon>Actinomycetes</taxon>
        <taxon>Kitasatosporales</taxon>
        <taxon>Streptomycetaceae</taxon>
        <taxon>Streptomyces</taxon>
        <taxon>Streptomyces violaceusniger group</taxon>
    </lineage>
</organism>
<dbReference type="EMBL" id="BJHW01000001">
    <property type="protein sequence ID" value="GDY49656.1"/>
    <property type="molecule type" value="Genomic_DNA"/>
</dbReference>
<dbReference type="GO" id="GO:0031177">
    <property type="term" value="F:phosphopantetheine binding"/>
    <property type="evidence" value="ECO:0007669"/>
    <property type="project" value="UniProtKB-ARBA"/>
</dbReference>